<dbReference type="CDD" id="cd18793">
    <property type="entry name" value="SF2_C_SNF"/>
    <property type="match status" value="1"/>
</dbReference>
<dbReference type="PROSITE" id="PS51192">
    <property type="entry name" value="HELICASE_ATP_BIND_1"/>
    <property type="match status" value="1"/>
</dbReference>
<dbReference type="SMART" id="SM00487">
    <property type="entry name" value="DEXDc"/>
    <property type="match status" value="1"/>
</dbReference>
<dbReference type="Gene3D" id="3.40.50.10810">
    <property type="entry name" value="Tandem AAA-ATPase domain"/>
    <property type="match status" value="1"/>
</dbReference>
<evidence type="ECO:0000313" key="8">
    <source>
        <dbReference type="Proteomes" id="UP000010475"/>
    </source>
</evidence>
<evidence type="ECO:0000256" key="3">
    <source>
        <dbReference type="ARBA" id="ARBA00022806"/>
    </source>
</evidence>
<dbReference type="InterPro" id="IPR014001">
    <property type="entry name" value="Helicase_ATP-bd"/>
</dbReference>
<protein>
    <submittedName>
        <fullName evidence="7">Helicase family protein</fullName>
    </submittedName>
</protein>
<dbReference type="InterPro" id="IPR038718">
    <property type="entry name" value="SNF2-like_sf"/>
</dbReference>
<dbReference type="PROSITE" id="PS51194">
    <property type="entry name" value="HELICASE_CTER"/>
    <property type="match status" value="1"/>
</dbReference>
<dbReference type="CDD" id="cd09179">
    <property type="entry name" value="PLDc_N_DEXD_a"/>
    <property type="match status" value="1"/>
</dbReference>
<dbReference type="KEGG" id="csg:Cylst_6605"/>
<sequence>MKNLREYPWKISYTSNTHNTITDFYIPALECAIQYDRKAGFFSSAILSKVARGLGAMLYNEGRIRLIMGCQFSPQDLQAIQQGYELRDALLSRLDADLKPPESFAQLKHLEILSWLIQNQYLDIKIAIPIKENGQPEDSTQQLDPRHIFHEKVGIFTDSKGDKLAFNGSNNESIGGWERNVESFHVYCSWEGGRELDRVEEEVARFEQLWYDISPNVRVFEVPEAVQKKLLRYAPTTKPDWNSQVEFDTRPINNVDREELTVNSEQNWSTFNSSQVTEINSEPSSVNHQRSTVISEQERLAFTQLANIHEHPGCLDFCLKSIPIHPWPHQIKILRRVAQNFPQSFLIADEVGLGKTIETGLILRYLLLSKKVKRVLILAPASVQPQWQEELREKFNLHFWSYTQNSFTVDSSLLTEKYRQQSTLRQAQCIAVNSQPLTNPWNTQDLILASSHLVRRTERMRQILEAEPWDLVVLDEAHHARRKSPQDRKETPNRLLELMEQLKEKTKSLVLLSATPMQIDAIEIFDLLHLLGLQGHWSYGDNFCDYFASLQGAVKQEVINFWQVMSTDYFQRGGQPCSRLQQFLTNSDRQRHGGAEREQQGVAHREHRGGVDRILAYKMQDIWQRGKKISNHKQLLADEDFIATSRQYLTVNTPLKDLMFRHTRDTLRQYYQRGLLEKDIPTRVVQDNAITLEPQREVPLYVAVSDYVRHFYRLAQKEQRSCLGFLMTLYRKRLTSSFYAIKSSLQRRLDYLLTQHGSVLSEDDLADVDDADDAVIAGLETFFEPVDPQEIQYLEELLHQFENTGEDTKLSRFIQILRQELTERETAIVFTQYTDTMDYLRDTLKELYGSQVACYSGRGGELLTVHSLPLIEQYSPQSTVNSQPKLTEQYSPQSTVNSQPNWCLVPKEDIKRRFRQDEIKILLCTESASEGLNLQNCGVLINYDMPWNPMRVEQRIGRIDRIGQRYPTVRIHNFYYDGTVEAKVYRKLRDRINAFATVVGNLQPILAQVPTFIEQAVMSADPEEEDVLMSEFDSVLDSPPPRLAIEEMVAMDLDADLAEIQKPITSSPFTPEIIEQLFTSSAILTTSGVQFERRSEGTWQLNYKGQNYIVTFYPNIFDEMPSLRFMNFGEPLFEELLQAVNL</sequence>
<organism evidence="7 8">
    <name type="scientific">Cylindrospermum stagnale PCC 7417</name>
    <dbReference type="NCBI Taxonomy" id="56107"/>
    <lineage>
        <taxon>Bacteria</taxon>
        <taxon>Bacillati</taxon>
        <taxon>Cyanobacteriota</taxon>
        <taxon>Cyanophyceae</taxon>
        <taxon>Nostocales</taxon>
        <taxon>Nostocaceae</taxon>
        <taxon>Cylindrospermum</taxon>
    </lineage>
</organism>
<keyword evidence="4" id="KW-0067">ATP-binding</keyword>
<dbReference type="PATRIC" id="fig|56107.3.peg.7084"/>
<evidence type="ECO:0000313" key="7">
    <source>
        <dbReference type="EMBL" id="AFZ28376.1"/>
    </source>
</evidence>
<evidence type="ECO:0000256" key="1">
    <source>
        <dbReference type="ARBA" id="ARBA00022741"/>
    </source>
</evidence>
<dbReference type="REBASE" id="58141">
    <property type="entry name" value="Cst7417ORF6610P"/>
</dbReference>
<keyword evidence="3 7" id="KW-0347">Helicase</keyword>
<dbReference type="AlphaFoldDB" id="K9X8H7"/>
<dbReference type="EMBL" id="CP003643">
    <property type="protein sequence ID" value="AFZ28376.1"/>
    <property type="molecule type" value="Genomic_DNA"/>
</dbReference>
<dbReference type="GO" id="GO:0004386">
    <property type="term" value="F:helicase activity"/>
    <property type="evidence" value="ECO:0007669"/>
    <property type="project" value="UniProtKB-KW"/>
</dbReference>
<dbReference type="InterPro" id="IPR049730">
    <property type="entry name" value="SNF2/RAD54-like_C"/>
</dbReference>
<dbReference type="Pfam" id="PF00271">
    <property type="entry name" value="Helicase_C"/>
    <property type="match status" value="1"/>
</dbReference>
<proteinExistence type="predicted"/>
<dbReference type="InterPro" id="IPR000330">
    <property type="entry name" value="SNF2_N"/>
</dbReference>
<dbReference type="SUPFAM" id="SSF52540">
    <property type="entry name" value="P-loop containing nucleoside triphosphate hydrolases"/>
    <property type="match status" value="2"/>
</dbReference>
<dbReference type="SMART" id="SM00490">
    <property type="entry name" value="HELICc"/>
    <property type="match status" value="1"/>
</dbReference>
<dbReference type="PANTHER" id="PTHR45766:SF6">
    <property type="entry name" value="SWI_SNF-RELATED MATRIX-ASSOCIATED ACTIN-DEPENDENT REGULATOR OF CHROMATIN SUBFAMILY A-LIKE PROTEIN 1"/>
    <property type="match status" value="1"/>
</dbReference>
<dbReference type="InterPro" id="IPR057342">
    <property type="entry name" value="DEXDc_RapA"/>
</dbReference>
<keyword evidence="2" id="KW-0378">Hydrolase</keyword>
<feature type="domain" description="Helicase C-terminal" evidence="6">
    <location>
        <begin position="809"/>
        <end position="1003"/>
    </location>
</feature>
<dbReference type="PANTHER" id="PTHR45766">
    <property type="entry name" value="DNA ANNEALING HELICASE AND ENDONUCLEASE ZRANB3 FAMILY MEMBER"/>
    <property type="match status" value="1"/>
</dbReference>
<evidence type="ECO:0000256" key="2">
    <source>
        <dbReference type="ARBA" id="ARBA00022801"/>
    </source>
</evidence>
<dbReference type="InterPro" id="IPR001650">
    <property type="entry name" value="Helicase_C-like"/>
</dbReference>
<name>K9X8H7_9NOST</name>
<dbReference type="RefSeq" id="WP_015328418.1">
    <property type="nucleotide sequence ID" value="NC_020050.1"/>
</dbReference>
<evidence type="ECO:0000256" key="4">
    <source>
        <dbReference type="ARBA" id="ARBA00022840"/>
    </source>
</evidence>
<keyword evidence="1" id="KW-0547">Nucleotide-binding</keyword>
<dbReference type="Pfam" id="PF00176">
    <property type="entry name" value="SNF2-rel_dom"/>
    <property type="match status" value="1"/>
</dbReference>
<reference evidence="7 8" key="1">
    <citation type="submission" date="2012-06" db="EMBL/GenBank/DDBJ databases">
        <title>Noncontiguous Finished plasmid 1 of genome of Cylindrospermum stagnale PCC 7417.</title>
        <authorList>
            <consortium name="US DOE Joint Genome Institute"/>
            <person name="Gugger M."/>
            <person name="Coursin T."/>
            <person name="Rippka R."/>
            <person name="Tandeau De Marsac N."/>
            <person name="Huntemann M."/>
            <person name="Wei C.-L."/>
            <person name="Han J."/>
            <person name="Detter J.C."/>
            <person name="Han C."/>
            <person name="Tapia R."/>
            <person name="Davenport K."/>
            <person name="Daligault H."/>
            <person name="Erkkila T."/>
            <person name="Gu W."/>
            <person name="Munk A.C.C."/>
            <person name="Teshima H."/>
            <person name="Xu Y."/>
            <person name="Chain P."/>
            <person name="Chen A."/>
            <person name="Krypides N."/>
            <person name="Mavromatis K."/>
            <person name="Markowitz V."/>
            <person name="Szeto E."/>
            <person name="Ivanova N."/>
            <person name="Mikhailova N."/>
            <person name="Ovchinnikova G."/>
            <person name="Pagani I."/>
            <person name="Pati A."/>
            <person name="Goodwin L."/>
            <person name="Peters L."/>
            <person name="Pitluck S."/>
            <person name="Woyke T."/>
            <person name="Kerfeld C."/>
        </authorList>
    </citation>
    <scope>NUCLEOTIDE SEQUENCE [LARGE SCALE GENOMIC DNA]</scope>
    <source>
        <strain evidence="7 8">PCC 7417</strain>
        <plasmid evidence="8">Plasmid pCYLST.01</plasmid>
    </source>
</reference>
<dbReference type="OrthoDB" id="9814088at2"/>
<keyword evidence="8" id="KW-1185">Reference proteome</keyword>
<dbReference type="GO" id="GO:0005524">
    <property type="term" value="F:ATP binding"/>
    <property type="evidence" value="ECO:0007669"/>
    <property type="project" value="UniProtKB-KW"/>
</dbReference>
<evidence type="ECO:0000259" key="6">
    <source>
        <dbReference type="PROSITE" id="PS51194"/>
    </source>
</evidence>
<dbReference type="InterPro" id="IPR027417">
    <property type="entry name" value="P-loop_NTPase"/>
</dbReference>
<dbReference type="Proteomes" id="UP000010475">
    <property type="component" value="Plasmid pCYLST.01"/>
</dbReference>
<feature type="domain" description="Helicase ATP-binding" evidence="5">
    <location>
        <begin position="336"/>
        <end position="534"/>
    </location>
</feature>
<dbReference type="HOGENOM" id="CLU_006296_0_0_3"/>
<geneLocation type="plasmid" evidence="7 8">
    <name>pCYLST.01</name>
</geneLocation>
<dbReference type="Gene3D" id="3.40.50.300">
    <property type="entry name" value="P-loop containing nucleotide triphosphate hydrolases"/>
    <property type="match status" value="1"/>
</dbReference>
<evidence type="ECO:0000259" key="5">
    <source>
        <dbReference type="PROSITE" id="PS51192"/>
    </source>
</evidence>
<keyword evidence="7" id="KW-0614">Plasmid</keyword>
<gene>
    <name evidence="7" type="ORF">Cylst_6605</name>
</gene>
<dbReference type="GO" id="GO:0016787">
    <property type="term" value="F:hydrolase activity"/>
    <property type="evidence" value="ECO:0007669"/>
    <property type="project" value="UniProtKB-KW"/>
</dbReference>
<accession>K9X8H7</accession>
<dbReference type="CDD" id="cd18011">
    <property type="entry name" value="DEXDc_RapA"/>
    <property type="match status" value="1"/>
</dbReference>